<dbReference type="EMBL" id="CP036532">
    <property type="protein sequence ID" value="QBK30778.1"/>
    <property type="molecule type" value="Genomic_DNA"/>
</dbReference>
<dbReference type="AlphaFoldDB" id="A0A4V1A3Y9"/>
<dbReference type="InterPro" id="IPR045720">
    <property type="entry name" value="DUF6074"/>
</dbReference>
<dbReference type="RefSeq" id="WP_131616462.1">
    <property type="nucleotide sequence ID" value="NZ_CP036532.1"/>
</dbReference>
<evidence type="ECO:0000313" key="2">
    <source>
        <dbReference type="Proteomes" id="UP000293719"/>
    </source>
</evidence>
<organism evidence="1 2">
    <name type="scientific">Roseitalea porphyridii</name>
    <dbReference type="NCBI Taxonomy" id="1852022"/>
    <lineage>
        <taxon>Bacteria</taxon>
        <taxon>Pseudomonadati</taxon>
        <taxon>Pseudomonadota</taxon>
        <taxon>Alphaproteobacteria</taxon>
        <taxon>Hyphomicrobiales</taxon>
        <taxon>Ahrensiaceae</taxon>
        <taxon>Roseitalea</taxon>
    </lineage>
</organism>
<gene>
    <name evidence="1" type="ORF">E0E05_09340</name>
</gene>
<evidence type="ECO:0000313" key="1">
    <source>
        <dbReference type="EMBL" id="QBK30778.1"/>
    </source>
</evidence>
<dbReference type="GeneID" id="90767498"/>
<name>A0A4V1A3Y9_9HYPH</name>
<dbReference type="KEGG" id="rpod:E0E05_09340"/>
<sequence>MSETNLPLFNWQPAPAVIAFPADRWIGKARHVATVFMRQRNDTARERYWRDITSRMVNRLIDAGVSSDEANRQIELFCEAVQREIDRRTPHDQEARQ</sequence>
<dbReference type="Proteomes" id="UP000293719">
    <property type="component" value="Chromosome"/>
</dbReference>
<dbReference type="Pfam" id="PF19551">
    <property type="entry name" value="DUF6074"/>
    <property type="match status" value="1"/>
</dbReference>
<proteinExistence type="predicted"/>
<accession>A0A4V1A3Y9</accession>
<reference evidence="1 2" key="1">
    <citation type="journal article" date="2017" name="Int. J. Syst. Evol. Microbiol.">
        <title>Roseitalea porphyridii gen. nov., sp. nov., isolated from a red alga, and reclassification of Hoeflea suaedae Chung et al. 2013 as Pseudohoeflea suaedae gen. nov., comb. nov.</title>
        <authorList>
            <person name="Hyeon J.W."/>
            <person name="Jeong S.E."/>
            <person name="Baek K."/>
            <person name="Jeon C.O."/>
        </authorList>
    </citation>
    <scope>NUCLEOTIDE SEQUENCE [LARGE SCALE GENOMIC DNA]</scope>
    <source>
        <strain evidence="1 2">MA7-20</strain>
    </source>
</reference>
<dbReference type="OrthoDB" id="8090008at2"/>
<keyword evidence="2" id="KW-1185">Reference proteome</keyword>
<protein>
    <submittedName>
        <fullName evidence="1">Uncharacterized protein</fullName>
    </submittedName>
</protein>